<name>A0ABZ1CYN9_9TREE</name>
<feature type="compositionally biased region" description="Polar residues" evidence="1">
    <location>
        <begin position="344"/>
        <end position="354"/>
    </location>
</feature>
<feature type="compositionally biased region" description="Low complexity" evidence="1">
    <location>
        <begin position="478"/>
        <end position="491"/>
    </location>
</feature>
<evidence type="ECO:0000313" key="2">
    <source>
        <dbReference type="EMBL" id="WRT66751.1"/>
    </source>
</evidence>
<feature type="compositionally biased region" description="Basic and acidic residues" evidence="1">
    <location>
        <begin position="384"/>
        <end position="431"/>
    </location>
</feature>
<feature type="compositionally biased region" description="Basic residues" evidence="1">
    <location>
        <begin position="494"/>
        <end position="503"/>
    </location>
</feature>
<dbReference type="RefSeq" id="XP_062791491.1">
    <property type="nucleotide sequence ID" value="XM_062935440.1"/>
</dbReference>
<proteinExistence type="predicted"/>
<keyword evidence="3" id="KW-1185">Reference proteome</keyword>
<feature type="compositionally biased region" description="Basic and acidic residues" evidence="1">
    <location>
        <begin position="117"/>
        <end position="135"/>
    </location>
</feature>
<protein>
    <submittedName>
        <fullName evidence="2">Uncharacterized protein</fullName>
    </submittedName>
</protein>
<dbReference type="GeneID" id="87955845"/>
<feature type="region of interest" description="Disordered" evidence="1">
    <location>
        <begin position="174"/>
        <end position="524"/>
    </location>
</feature>
<sequence length="576" mass="65534">MNSFIPIPTDGQILSVLNSGLLDKSPNELFGYPAIQLNTLYQSLETTFESLDARHITALAQSHSPELLDSEHKVSLKSVRKGQNKDYWIVFQPLSELEPDHNIINADSQTSRSQRQRSTDDEKVSNHDDYRDGPKTVELLSDLPGGEGYDKQPKSSRRKLFNALGLKKVPSFRHKASAPEVAHKDISVNDNHVSQLDERDLRQARDDHVSQRGEGKPQDWLEDTRRWQKKPERKGTEFDIIASYDHSDVEDEGEDQDKHQDGNKYQEQGRRAIGPDDGHATHDVRGIVAHPAKSEDDTMETKKIGESPNFSEAGEYHGTYKVRDSRDKIEDFPKDNTSNRHDTFPNSRSTQYTDTTEDHSSDNIYKVGDDDSSSLEQSSESDTDDGHYETKKAKKIIIHDQHRDENDKSDHGETIDAKSRSRREDIPENKSQRQISSDEGEDVDSDVERERAYHTQAAEKQARKHHSSSSILETEDTPSASHKSGPSSSSSDKQRKHKRKSKSKHQEESPDSEDPRHISKNTPPTPFLVKAFEDLPFEPDTRIFDTMSWLKDRWQLVFAELLAVFGMVYIIQATGL</sequence>
<feature type="compositionally biased region" description="Basic and acidic residues" evidence="1">
    <location>
        <begin position="256"/>
        <end position="285"/>
    </location>
</feature>
<accession>A0ABZ1CYN9</accession>
<dbReference type="EMBL" id="CP141884">
    <property type="protein sequence ID" value="WRT66751.1"/>
    <property type="molecule type" value="Genomic_DNA"/>
</dbReference>
<feature type="compositionally biased region" description="Basic and acidic residues" evidence="1">
    <location>
        <begin position="321"/>
        <end position="343"/>
    </location>
</feature>
<feature type="compositionally biased region" description="Basic and acidic residues" evidence="1">
    <location>
        <begin position="292"/>
        <end position="305"/>
    </location>
</feature>
<organism evidence="2 3">
    <name type="scientific">Kwoniella shivajii</name>
    <dbReference type="NCBI Taxonomy" id="564305"/>
    <lineage>
        <taxon>Eukaryota</taxon>
        <taxon>Fungi</taxon>
        <taxon>Dikarya</taxon>
        <taxon>Basidiomycota</taxon>
        <taxon>Agaricomycotina</taxon>
        <taxon>Tremellomycetes</taxon>
        <taxon>Tremellales</taxon>
        <taxon>Cryptococcaceae</taxon>
        <taxon>Kwoniella</taxon>
    </lineage>
</organism>
<reference evidence="2 3" key="1">
    <citation type="submission" date="2024-01" db="EMBL/GenBank/DDBJ databases">
        <title>Comparative genomics of Cryptococcus and Kwoniella reveals pathogenesis evolution and contrasting modes of karyotype evolution via chromosome fusion or intercentromeric recombination.</title>
        <authorList>
            <person name="Coelho M.A."/>
            <person name="David-Palma M."/>
            <person name="Shea T."/>
            <person name="Bowers K."/>
            <person name="McGinley-Smith S."/>
            <person name="Mohammad A.W."/>
            <person name="Gnirke A."/>
            <person name="Yurkov A.M."/>
            <person name="Nowrousian M."/>
            <person name="Sun S."/>
            <person name="Cuomo C.A."/>
            <person name="Heitman J."/>
        </authorList>
    </citation>
    <scope>NUCLEOTIDE SEQUENCE [LARGE SCALE GENOMIC DNA]</scope>
    <source>
        <strain evidence="2">CBS 11374</strain>
    </source>
</reference>
<dbReference type="Proteomes" id="UP001329825">
    <property type="component" value="Chromosome 4"/>
</dbReference>
<gene>
    <name evidence="2" type="ORF">IL334_003714</name>
</gene>
<feature type="compositionally biased region" description="Basic and acidic residues" evidence="1">
    <location>
        <begin position="195"/>
        <end position="237"/>
    </location>
</feature>
<evidence type="ECO:0000313" key="3">
    <source>
        <dbReference type="Proteomes" id="UP001329825"/>
    </source>
</evidence>
<feature type="compositionally biased region" description="Basic and acidic residues" evidence="1">
    <location>
        <begin position="504"/>
        <end position="517"/>
    </location>
</feature>
<evidence type="ECO:0000256" key="1">
    <source>
        <dbReference type="SAM" id="MobiDB-lite"/>
    </source>
</evidence>
<feature type="region of interest" description="Disordered" evidence="1">
    <location>
        <begin position="103"/>
        <end position="156"/>
    </location>
</feature>